<accession>A0A6B9GHL6</accession>
<dbReference type="AlphaFoldDB" id="A0A6B9GHL6"/>
<dbReference type="Proteomes" id="UP000502005">
    <property type="component" value="Plasmid pNE1B"/>
</dbReference>
<sequence>MVSVAAPLHSFLEVPVALPKAVVVDKAEIVVERKLDNAVAESFFSSLKKERIRKRIYAGWRRQLGA</sequence>
<keyword evidence="1" id="KW-0614">Plasmid</keyword>
<reference evidence="1 2" key="1">
    <citation type="submission" date="2017-11" db="EMBL/GenBank/DDBJ databases">
        <title>Genome sequence of Pantoea cypripedii NE1.</title>
        <authorList>
            <person name="Nascimento F.X."/>
        </authorList>
    </citation>
    <scope>NUCLEOTIDE SEQUENCE [LARGE SCALE GENOMIC DNA]</scope>
    <source>
        <strain evidence="1 2">NE1</strain>
        <plasmid evidence="2">pne1b</plasmid>
    </source>
</reference>
<name>A0A6B9GHL6_PANCY</name>
<dbReference type="EMBL" id="CP024770">
    <property type="protein sequence ID" value="QGY33215.1"/>
    <property type="molecule type" value="Genomic_DNA"/>
</dbReference>
<evidence type="ECO:0000313" key="1">
    <source>
        <dbReference type="EMBL" id="QGY33215.1"/>
    </source>
</evidence>
<proteinExistence type="predicted"/>
<organism evidence="1 2">
    <name type="scientific">Pantoea cypripedii</name>
    <name type="common">Pectobacterium cypripedii</name>
    <name type="synonym">Erwinia cypripedii</name>
    <dbReference type="NCBI Taxonomy" id="55209"/>
    <lineage>
        <taxon>Bacteria</taxon>
        <taxon>Pseudomonadati</taxon>
        <taxon>Pseudomonadota</taxon>
        <taxon>Gammaproteobacteria</taxon>
        <taxon>Enterobacterales</taxon>
        <taxon>Erwiniaceae</taxon>
        <taxon>Pantoea</taxon>
    </lineage>
</organism>
<gene>
    <name evidence="1" type="ORF">CUN67_30365</name>
</gene>
<protein>
    <submittedName>
        <fullName evidence="1">Uncharacterized protein</fullName>
    </submittedName>
</protein>
<geneLocation type="plasmid" evidence="2">
    <name>pne1b</name>
</geneLocation>
<evidence type="ECO:0000313" key="2">
    <source>
        <dbReference type="Proteomes" id="UP000502005"/>
    </source>
</evidence>